<dbReference type="EMBL" id="JAROCB010000001">
    <property type="protein sequence ID" value="MDN4595912.1"/>
    <property type="molecule type" value="Genomic_DNA"/>
</dbReference>
<dbReference type="Gene3D" id="1.10.260.40">
    <property type="entry name" value="lambda repressor-like DNA-binding domains"/>
    <property type="match status" value="1"/>
</dbReference>
<protein>
    <submittedName>
        <fullName evidence="2">Helix-turn-helix transcriptional regulator</fullName>
    </submittedName>
</protein>
<accession>A0ABT8IT29</accession>
<dbReference type="SUPFAM" id="SSF47413">
    <property type="entry name" value="lambda repressor-like DNA-binding domains"/>
    <property type="match status" value="1"/>
</dbReference>
<evidence type="ECO:0000259" key="1">
    <source>
        <dbReference type="PROSITE" id="PS50943"/>
    </source>
</evidence>
<evidence type="ECO:0000313" key="3">
    <source>
        <dbReference type="Proteomes" id="UP001174210"/>
    </source>
</evidence>
<feature type="domain" description="HTH cro/C1-type" evidence="1">
    <location>
        <begin position="20"/>
        <end position="79"/>
    </location>
</feature>
<proteinExistence type="predicted"/>
<gene>
    <name evidence="2" type="ORF">P5G59_02040</name>
</gene>
<evidence type="ECO:0000313" key="2">
    <source>
        <dbReference type="EMBL" id="MDN4595912.1"/>
    </source>
</evidence>
<organism evidence="2 3">
    <name type="scientific">Leifsonia virtsii</name>
    <dbReference type="NCBI Taxonomy" id="3035915"/>
    <lineage>
        <taxon>Bacteria</taxon>
        <taxon>Bacillati</taxon>
        <taxon>Actinomycetota</taxon>
        <taxon>Actinomycetes</taxon>
        <taxon>Micrococcales</taxon>
        <taxon>Microbacteriaceae</taxon>
        <taxon>Leifsonia</taxon>
    </lineage>
</organism>
<comment type="caution">
    <text evidence="2">The sequence shown here is derived from an EMBL/GenBank/DDBJ whole genome shotgun (WGS) entry which is preliminary data.</text>
</comment>
<keyword evidence="3" id="KW-1185">Reference proteome</keyword>
<dbReference type="Pfam" id="PF01381">
    <property type="entry name" value="HTH_3"/>
    <property type="match status" value="1"/>
</dbReference>
<dbReference type="InterPro" id="IPR010982">
    <property type="entry name" value="Lambda_DNA-bd_dom_sf"/>
</dbReference>
<reference evidence="2" key="1">
    <citation type="submission" date="2023-03" db="EMBL/GenBank/DDBJ databases">
        <title>MT1 and MT2 Draft Genomes of Novel Species.</title>
        <authorList>
            <person name="Venkateswaran K."/>
        </authorList>
    </citation>
    <scope>NUCLEOTIDE SEQUENCE</scope>
    <source>
        <strain evidence="2">F6_8S_P_1A</strain>
    </source>
</reference>
<dbReference type="SMART" id="SM00530">
    <property type="entry name" value="HTH_XRE"/>
    <property type="match status" value="1"/>
</dbReference>
<dbReference type="RefSeq" id="WP_301215501.1">
    <property type="nucleotide sequence ID" value="NZ_JAROCB010000001.1"/>
</dbReference>
<dbReference type="PROSITE" id="PS50943">
    <property type="entry name" value="HTH_CROC1"/>
    <property type="match status" value="1"/>
</dbReference>
<dbReference type="InterPro" id="IPR001387">
    <property type="entry name" value="Cro/C1-type_HTH"/>
</dbReference>
<name>A0ABT8IT29_9MICO</name>
<sequence>MQPYRLPGGSSWEATFIARMKMRREQLGLTQTDLAKQLKALNLPFHQQTIQRIEAGDRPLRLDEAFTIAGLLGVDLTTMVYPSRDENAGYAELVVDALRRSGETLRGDVDEIITDWLAEAYEPVATEFVDAWELSQHRPTKLVRWLAAWVIKAIWIFDNADDLMTSTYGIDSSAHEEEWRSATAGTREAIEDLRWVTEEAVWEEMGVSEDERPTMLADLGVEALSAYMRGDDGEHQEEA</sequence>
<dbReference type="Proteomes" id="UP001174210">
    <property type="component" value="Unassembled WGS sequence"/>
</dbReference>
<dbReference type="CDD" id="cd00093">
    <property type="entry name" value="HTH_XRE"/>
    <property type="match status" value="1"/>
</dbReference>